<dbReference type="PANTHER" id="PTHR42946:SF1">
    <property type="entry name" value="PHOSPHOGLUCOMUTASE (ALPHA-D-GLUCOSE-1,6-BISPHOSPHATE-DEPENDENT)"/>
    <property type="match status" value="1"/>
</dbReference>
<dbReference type="GO" id="GO:0004615">
    <property type="term" value="F:phosphomannomutase activity"/>
    <property type="evidence" value="ECO:0007669"/>
    <property type="project" value="TreeGrafter"/>
</dbReference>
<dbReference type="InterPro" id="IPR005846">
    <property type="entry name" value="A-D-PHexomutase_a/b/a-III"/>
</dbReference>
<dbReference type="SUPFAM" id="SSF53738">
    <property type="entry name" value="Phosphoglucomutase, first 3 domains"/>
    <property type="match status" value="3"/>
</dbReference>
<keyword evidence="6" id="KW-0413">Isomerase</keyword>
<dbReference type="InterPro" id="IPR050060">
    <property type="entry name" value="Phosphoglucosamine_mutase"/>
</dbReference>
<dbReference type="Proteomes" id="UP000319255">
    <property type="component" value="Unassembled WGS sequence"/>
</dbReference>
<dbReference type="GO" id="GO:0008966">
    <property type="term" value="F:phosphoglucosamine mutase activity"/>
    <property type="evidence" value="ECO:0007669"/>
    <property type="project" value="TreeGrafter"/>
</dbReference>
<evidence type="ECO:0000259" key="8">
    <source>
        <dbReference type="Pfam" id="PF02878"/>
    </source>
</evidence>
<dbReference type="InterPro" id="IPR036900">
    <property type="entry name" value="A-D-PHexomutase_C_sf"/>
</dbReference>
<evidence type="ECO:0000313" key="12">
    <source>
        <dbReference type="Proteomes" id="UP000319255"/>
    </source>
</evidence>
<dbReference type="Gene3D" id="3.30.310.50">
    <property type="entry name" value="Alpha-D-phosphohexomutase, C-terminal domain"/>
    <property type="match status" value="1"/>
</dbReference>
<dbReference type="AlphaFoldDB" id="A0A501WZ83"/>
<dbReference type="GO" id="GO:0005829">
    <property type="term" value="C:cytosol"/>
    <property type="evidence" value="ECO:0007669"/>
    <property type="project" value="TreeGrafter"/>
</dbReference>
<dbReference type="SUPFAM" id="SSF55957">
    <property type="entry name" value="Phosphoglucomutase, C-terminal domain"/>
    <property type="match status" value="1"/>
</dbReference>
<evidence type="ECO:0000256" key="5">
    <source>
        <dbReference type="ARBA" id="ARBA00022842"/>
    </source>
</evidence>
<comment type="similarity">
    <text evidence="2 7">Belongs to the phosphohexose mutase family.</text>
</comment>
<dbReference type="GO" id="GO:0009252">
    <property type="term" value="P:peptidoglycan biosynthetic process"/>
    <property type="evidence" value="ECO:0007669"/>
    <property type="project" value="TreeGrafter"/>
</dbReference>
<dbReference type="CDD" id="cd03088">
    <property type="entry name" value="ManB"/>
    <property type="match status" value="1"/>
</dbReference>
<keyword evidence="5 7" id="KW-0460">Magnesium</keyword>
<dbReference type="EMBL" id="VFRP01000002">
    <property type="protein sequence ID" value="TPE53017.1"/>
    <property type="molecule type" value="Genomic_DNA"/>
</dbReference>
<feature type="domain" description="Alpha-D-phosphohexomutase alpha/beta/alpha" evidence="9">
    <location>
        <begin position="164"/>
        <end position="246"/>
    </location>
</feature>
<protein>
    <submittedName>
        <fullName evidence="11">Phosphomannomutase</fullName>
    </submittedName>
</protein>
<evidence type="ECO:0000259" key="9">
    <source>
        <dbReference type="Pfam" id="PF02879"/>
    </source>
</evidence>
<sequence length="470" mass="48488">MKFGTSGLRGLVSDMTDEVCARYVAAFVEHLRAAGQAPEAVLIGRDLRPSSPRIAKACAAAVAARGVAAIDCGALPTPALALASAGRGLPAIMVTGSHIPFDRNGLKFYRADGEITKADEEGMIARLDTGSPAATPGEITSDDGAAERLYLRRGIGFFPAGTLAGKRIGVYQHSAVGRDIVLESLRALGADVIPLGRTETFVPIDTEAVRPEDEAAARDWCAEHGLDAVVSTDGDGDRPLIGDETGAFLRGDVVGVLAARYLGADAVATPVSSNSVLERSGWFPRIRRTRIGSPYVIEAMQALAEEGADLVAGYEANGGFLLGGAVTGATGATLAPLVTRDAMLPILAILAMAADLGRPLSALAADLPPRFTASDRLTEFAPERSQALLAALCADDAARAGLLSVLGASVTGIDLTDGPRMSLEGDEIAHLRASGNAPELRCYAEAATPERARAMVAALLARAAEMAPAA</sequence>
<name>A0A501WZ83_9RHOB</name>
<proteinExistence type="inferred from homology"/>
<dbReference type="InterPro" id="IPR016066">
    <property type="entry name" value="A-D-PHexomutase_CS"/>
</dbReference>
<evidence type="ECO:0000256" key="2">
    <source>
        <dbReference type="ARBA" id="ARBA00010231"/>
    </source>
</evidence>
<dbReference type="Gene3D" id="3.40.120.10">
    <property type="entry name" value="Alpha-D-Glucose-1,6-Bisphosphate, subunit A, domain 3"/>
    <property type="match status" value="3"/>
</dbReference>
<dbReference type="PROSITE" id="PS00710">
    <property type="entry name" value="PGM_PMM"/>
    <property type="match status" value="1"/>
</dbReference>
<comment type="caution">
    <text evidence="11">The sequence shown here is derived from an EMBL/GenBank/DDBJ whole genome shotgun (WGS) entry which is preliminary data.</text>
</comment>
<evidence type="ECO:0000256" key="1">
    <source>
        <dbReference type="ARBA" id="ARBA00001946"/>
    </source>
</evidence>
<dbReference type="Pfam" id="PF02878">
    <property type="entry name" value="PGM_PMM_I"/>
    <property type="match status" value="1"/>
</dbReference>
<dbReference type="PANTHER" id="PTHR42946">
    <property type="entry name" value="PHOSPHOHEXOSE MUTASE"/>
    <property type="match status" value="1"/>
</dbReference>
<dbReference type="InterPro" id="IPR016055">
    <property type="entry name" value="A-D-PHexomutase_a/b/a-I/II/III"/>
</dbReference>
<dbReference type="RefSeq" id="WP_140452638.1">
    <property type="nucleotide sequence ID" value="NZ_VFRP01000002.1"/>
</dbReference>
<comment type="cofactor">
    <cofactor evidence="1">
        <name>Mg(2+)</name>
        <dbReference type="ChEBI" id="CHEBI:18420"/>
    </cofactor>
</comment>
<dbReference type="Pfam" id="PF02879">
    <property type="entry name" value="PGM_PMM_II"/>
    <property type="match status" value="1"/>
</dbReference>
<keyword evidence="4 7" id="KW-0479">Metal-binding</keyword>
<feature type="domain" description="Alpha-D-phosphohexomutase alpha/beta/alpha" evidence="10">
    <location>
        <begin position="251"/>
        <end position="371"/>
    </location>
</feature>
<dbReference type="GO" id="GO:0000287">
    <property type="term" value="F:magnesium ion binding"/>
    <property type="evidence" value="ECO:0007669"/>
    <property type="project" value="InterPro"/>
</dbReference>
<feature type="domain" description="Alpha-D-phosphohexomutase alpha/beta/alpha" evidence="8">
    <location>
        <begin position="2"/>
        <end position="126"/>
    </location>
</feature>
<organism evidence="11 12">
    <name type="scientific">Amaricoccus solimangrovi</name>
    <dbReference type="NCBI Taxonomy" id="2589815"/>
    <lineage>
        <taxon>Bacteria</taxon>
        <taxon>Pseudomonadati</taxon>
        <taxon>Pseudomonadota</taxon>
        <taxon>Alphaproteobacteria</taxon>
        <taxon>Rhodobacterales</taxon>
        <taxon>Paracoccaceae</taxon>
        <taxon>Amaricoccus</taxon>
    </lineage>
</organism>
<evidence type="ECO:0000256" key="3">
    <source>
        <dbReference type="ARBA" id="ARBA00022553"/>
    </source>
</evidence>
<evidence type="ECO:0000256" key="7">
    <source>
        <dbReference type="RuleBase" id="RU004326"/>
    </source>
</evidence>
<dbReference type="InterPro" id="IPR005845">
    <property type="entry name" value="A-D-PHexomutase_a/b/a-II"/>
</dbReference>
<keyword evidence="3" id="KW-0597">Phosphoprotein</keyword>
<dbReference type="InterPro" id="IPR005844">
    <property type="entry name" value="A-D-PHexomutase_a/b/a-I"/>
</dbReference>
<gene>
    <name evidence="11" type="ORF">FJM51_03035</name>
</gene>
<evidence type="ECO:0000256" key="4">
    <source>
        <dbReference type="ARBA" id="ARBA00022723"/>
    </source>
</evidence>
<evidence type="ECO:0000259" key="10">
    <source>
        <dbReference type="Pfam" id="PF02880"/>
    </source>
</evidence>
<dbReference type="OrthoDB" id="9803322at2"/>
<dbReference type="Pfam" id="PF02880">
    <property type="entry name" value="PGM_PMM_III"/>
    <property type="match status" value="1"/>
</dbReference>
<reference evidence="11 12" key="1">
    <citation type="submission" date="2019-06" db="EMBL/GenBank/DDBJ databases">
        <title>A novel bacterium of genus Amaricoccus, isolated from marine sediment.</title>
        <authorList>
            <person name="Huang H."/>
            <person name="Mo K."/>
            <person name="Hu Y."/>
        </authorList>
    </citation>
    <scope>NUCLEOTIDE SEQUENCE [LARGE SCALE GENOMIC DNA]</scope>
    <source>
        <strain evidence="11 12">HB172011</strain>
    </source>
</reference>
<dbReference type="GO" id="GO:0005975">
    <property type="term" value="P:carbohydrate metabolic process"/>
    <property type="evidence" value="ECO:0007669"/>
    <property type="project" value="InterPro"/>
</dbReference>
<evidence type="ECO:0000313" key="11">
    <source>
        <dbReference type="EMBL" id="TPE53017.1"/>
    </source>
</evidence>
<keyword evidence="12" id="KW-1185">Reference proteome</keyword>
<dbReference type="GO" id="GO:0006048">
    <property type="term" value="P:UDP-N-acetylglucosamine biosynthetic process"/>
    <property type="evidence" value="ECO:0007669"/>
    <property type="project" value="TreeGrafter"/>
</dbReference>
<evidence type="ECO:0000256" key="6">
    <source>
        <dbReference type="ARBA" id="ARBA00023235"/>
    </source>
</evidence>
<accession>A0A501WZ83</accession>